<dbReference type="AlphaFoldDB" id="A0A109DA50"/>
<organism evidence="1 2">
    <name type="scientific">Vibrio toranzoniae</name>
    <dbReference type="NCBI Taxonomy" id="1194427"/>
    <lineage>
        <taxon>Bacteria</taxon>
        <taxon>Pseudomonadati</taxon>
        <taxon>Pseudomonadota</taxon>
        <taxon>Gammaproteobacteria</taxon>
        <taxon>Vibrionales</taxon>
        <taxon>Vibrionaceae</taxon>
        <taxon>Vibrio</taxon>
    </lineage>
</organism>
<gene>
    <name evidence="1" type="ORF">APQ14_04385</name>
</gene>
<dbReference type="OrthoDB" id="2351239at2"/>
<protein>
    <submittedName>
        <fullName evidence="1">Sporulation control protein Spo0M</fullName>
    </submittedName>
</protein>
<sequence length="247" mass="27153">MFKKLKASLGLGAAKVDTVLDNIDVFQGGELSGNVHIIGGDVEQQIDRINLVLNTEVKVETEDSTSYETFTLSRIQAVEPFVIQPGETKLVPFRLKLNDETPLTVLNAQMNQCHVWVETNLDIGFAIDPKDRDFISVHPLPTVAKIIQGVEASGMAMVKADVEKGFLQGNSFASRSGCYQEIEFRSGGFMNNKEIELSFIVEGSMVHCLAEVDRSMSFRGDQYISFSLPANAADSDIRNAVSRIMSA</sequence>
<dbReference type="PANTHER" id="PTHR40053">
    <property type="entry name" value="SPORULATION-CONTROL PROTEIN SPO0M"/>
    <property type="match status" value="1"/>
</dbReference>
<name>A0A109DA50_9VIBR</name>
<accession>A0A109DA50</accession>
<evidence type="ECO:0000313" key="1">
    <source>
        <dbReference type="EMBL" id="KWU01712.1"/>
    </source>
</evidence>
<evidence type="ECO:0000313" key="2">
    <source>
        <dbReference type="Proteomes" id="UP000057389"/>
    </source>
</evidence>
<reference evidence="1 2" key="1">
    <citation type="submission" date="2015-11" db="EMBL/GenBank/DDBJ databases">
        <title>Draft WGS of Vibrio toranzoniae.</title>
        <authorList>
            <person name="Lasa A."/>
            <person name="Romalde J.L."/>
        </authorList>
    </citation>
    <scope>NUCLEOTIDE SEQUENCE [LARGE SCALE GENOMIC DNA]</scope>
    <source>
        <strain evidence="1 2">Vb 10.8</strain>
    </source>
</reference>
<comment type="caution">
    <text evidence="1">The sequence shown here is derived from an EMBL/GenBank/DDBJ whole genome shotgun (WGS) entry which is preliminary data.</text>
</comment>
<proteinExistence type="predicted"/>
<dbReference type="RefSeq" id="WP_060467536.1">
    <property type="nucleotide sequence ID" value="NZ_AP025514.1"/>
</dbReference>
<dbReference type="EMBL" id="LMXU01000009">
    <property type="protein sequence ID" value="KWU01712.1"/>
    <property type="molecule type" value="Genomic_DNA"/>
</dbReference>
<dbReference type="Pfam" id="PF07070">
    <property type="entry name" value="Spo0M"/>
    <property type="match status" value="1"/>
</dbReference>
<dbReference type="Proteomes" id="UP000057389">
    <property type="component" value="Unassembled WGS sequence"/>
</dbReference>
<keyword evidence="2" id="KW-1185">Reference proteome</keyword>
<dbReference type="GeneID" id="300178199"/>
<dbReference type="InterPro" id="IPR009776">
    <property type="entry name" value="Spore_0_M"/>
</dbReference>
<dbReference type="PANTHER" id="PTHR40053:SF1">
    <property type="entry name" value="SPORULATION-CONTROL PROTEIN SPO0M"/>
    <property type="match status" value="1"/>
</dbReference>